<dbReference type="SUPFAM" id="SSF46689">
    <property type="entry name" value="Homeodomain-like"/>
    <property type="match status" value="1"/>
</dbReference>
<dbReference type="PROSITE" id="PS01124">
    <property type="entry name" value="HTH_ARAC_FAMILY_2"/>
    <property type="match status" value="1"/>
</dbReference>
<dbReference type="GO" id="GO:0043565">
    <property type="term" value="F:sequence-specific DNA binding"/>
    <property type="evidence" value="ECO:0007669"/>
    <property type="project" value="InterPro"/>
</dbReference>
<feature type="domain" description="HTH araC/xylS-type" evidence="4">
    <location>
        <begin position="188"/>
        <end position="272"/>
    </location>
</feature>
<dbReference type="Proteomes" id="UP000240542">
    <property type="component" value="Unassembled WGS sequence"/>
</dbReference>
<evidence type="ECO:0000256" key="2">
    <source>
        <dbReference type="ARBA" id="ARBA00023125"/>
    </source>
</evidence>
<keyword evidence="6" id="KW-1185">Reference proteome</keyword>
<dbReference type="GO" id="GO:0003700">
    <property type="term" value="F:DNA-binding transcription factor activity"/>
    <property type="evidence" value="ECO:0007669"/>
    <property type="project" value="InterPro"/>
</dbReference>
<dbReference type="OrthoDB" id="2559672at2"/>
<dbReference type="PANTHER" id="PTHR46796">
    <property type="entry name" value="HTH-TYPE TRANSCRIPTIONAL ACTIVATOR RHAS-RELATED"/>
    <property type="match status" value="1"/>
</dbReference>
<dbReference type="Pfam" id="PF20240">
    <property type="entry name" value="DUF6597"/>
    <property type="match status" value="1"/>
</dbReference>
<keyword evidence="1" id="KW-0805">Transcription regulation</keyword>
<dbReference type="InterPro" id="IPR009057">
    <property type="entry name" value="Homeodomain-like_sf"/>
</dbReference>
<dbReference type="PANTHER" id="PTHR46796:SF15">
    <property type="entry name" value="BLL1074 PROTEIN"/>
    <property type="match status" value="1"/>
</dbReference>
<dbReference type="InterPro" id="IPR018060">
    <property type="entry name" value="HTH_AraC"/>
</dbReference>
<reference evidence="5 6" key="1">
    <citation type="submission" date="2018-03" db="EMBL/GenBank/DDBJ databases">
        <title>Genomic Encyclopedia of Archaeal and Bacterial Type Strains, Phase II (KMG-II): from individual species to whole genera.</title>
        <authorList>
            <person name="Goeker M."/>
        </authorList>
    </citation>
    <scope>NUCLEOTIDE SEQUENCE [LARGE SCALE GENOMIC DNA]</scope>
    <source>
        <strain evidence="5 6">DSM 45312</strain>
    </source>
</reference>
<evidence type="ECO:0000313" key="5">
    <source>
        <dbReference type="EMBL" id="PSL00168.1"/>
    </source>
</evidence>
<dbReference type="AlphaFoldDB" id="A0A2P8DSI3"/>
<evidence type="ECO:0000256" key="3">
    <source>
        <dbReference type="ARBA" id="ARBA00023163"/>
    </source>
</evidence>
<comment type="caution">
    <text evidence="5">The sequence shown here is derived from an EMBL/GenBank/DDBJ whole genome shotgun (WGS) entry which is preliminary data.</text>
</comment>
<gene>
    <name evidence="5" type="ORF">CLV63_102295</name>
</gene>
<dbReference type="Pfam" id="PF12833">
    <property type="entry name" value="HTH_18"/>
    <property type="match status" value="1"/>
</dbReference>
<dbReference type="InterPro" id="IPR046532">
    <property type="entry name" value="DUF6597"/>
</dbReference>
<dbReference type="InterPro" id="IPR050204">
    <property type="entry name" value="AraC_XylS_family_regulators"/>
</dbReference>
<keyword evidence="3" id="KW-0804">Transcription</keyword>
<dbReference type="EMBL" id="PYGA01000002">
    <property type="protein sequence ID" value="PSL00168.1"/>
    <property type="molecule type" value="Genomic_DNA"/>
</dbReference>
<dbReference type="SMART" id="SM00342">
    <property type="entry name" value="HTH_ARAC"/>
    <property type="match status" value="1"/>
</dbReference>
<protein>
    <submittedName>
        <fullName evidence="5">AraC-like DNA-binding protein</fullName>
    </submittedName>
</protein>
<accession>A0A2P8DSI3</accession>
<evidence type="ECO:0000256" key="1">
    <source>
        <dbReference type="ARBA" id="ARBA00023015"/>
    </source>
</evidence>
<dbReference type="Gene3D" id="1.10.10.60">
    <property type="entry name" value="Homeodomain-like"/>
    <property type="match status" value="1"/>
</dbReference>
<sequence length="282" mass="30081">MAEGESARITGRAAHPALRRCVRGYWGYRYDLGRPLWRREPPGGVLTVIINLGPAFEVGWVKRGTHPVHTAAPMSAFIAGVHDEAAFTADSGTQRGVELNLTPLGVPALFGLPTRAFTGQVVALEDAFGPGAGGLVERLAAAPSWERRFAILDSALLARLGTGRDPRAPHPMVAEAWDILHGTAGRATVAQLCAATGHSRRHLTARFHELAGLPPKAMARILRFRAALDLIDAPEPPPLADIALRCGYYDQAHLNRDVAALAGCTPTVLRAERVRDIAGAVG</sequence>
<evidence type="ECO:0000313" key="6">
    <source>
        <dbReference type="Proteomes" id="UP000240542"/>
    </source>
</evidence>
<name>A0A2P8DSI3_9ACTN</name>
<evidence type="ECO:0000259" key="4">
    <source>
        <dbReference type="PROSITE" id="PS01124"/>
    </source>
</evidence>
<keyword evidence="2 5" id="KW-0238">DNA-binding</keyword>
<organism evidence="5 6">
    <name type="scientific">Murinocardiopsis flavida</name>
    <dbReference type="NCBI Taxonomy" id="645275"/>
    <lineage>
        <taxon>Bacteria</taxon>
        <taxon>Bacillati</taxon>
        <taxon>Actinomycetota</taxon>
        <taxon>Actinomycetes</taxon>
        <taxon>Streptosporangiales</taxon>
        <taxon>Nocardiopsidaceae</taxon>
        <taxon>Murinocardiopsis</taxon>
    </lineage>
</organism>
<proteinExistence type="predicted"/>
<dbReference type="RefSeq" id="WP_106581515.1">
    <property type="nucleotide sequence ID" value="NZ_PYGA01000002.1"/>
</dbReference>